<dbReference type="EMBL" id="RDSM01000002">
    <property type="protein sequence ID" value="RXH56018.1"/>
    <property type="molecule type" value="Genomic_DNA"/>
</dbReference>
<evidence type="ECO:0000256" key="4">
    <source>
        <dbReference type="ARBA" id="ARBA00023295"/>
    </source>
</evidence>
<evidence type="ECO:0000256" key="5">
    <source>
        <dbReference type="PIRSR" id="PIRSR606710-2"/>
    </source>
</evidence>
<dbReference type="GO" id="GO:0004553">
    <property type="term" value="F:hydrolase activity, hydrolyzing O-glycosyl compounds"/>
    <property type="evidence" value="ECO:0007669"/>
    <property type="project" value="InterPro"/>
</dbReference>
<gene>
    <name evidence="8" type="ORF">GRAN_2875</name>
</gene>
<evidence type="ECO:0000256" key="6">
    <source>
        <dbReference type="RuleBase" id="RU361187"/>
    </source>
</evidence>
<dbReference type="PANTHER" id="PTHR43301">
    <property type="entry name" value="ARABINAN ENDO-1,5-ALPHA-L-ARABINOSIDASE"/>
    <property type="match status" value="1"/>
</dbReference>
<dbReference type="Proteomes" id="UP000289437">
    <property type="component" value="Unassembled WGS sequence"/>
</dbReference>
<evidence type="ECO:0000313" key="9">
    <source>
        <dbReference type="Proteomes" id="UP000289437"/>
    </source>
</evidence>
<dbReference type="InterPro" id="IPR023296">
    <property type="entry name" value="Glyco_hydro_beta-prop_sf"/>
</dbReference>
<feature type="signal peptide" evidence="7">
    <location>
        <begin position="1"/>
        <end position="29"/>
    </location>
</feature>
<dbReference type="CDD" id="cd08981">
    <property type="entry name" value="GH43_Bt1873-like"/>
    <property type="match status" value="1"/>
</dbReference>
<feature type="chain" id="PRO_5020343762" evidence="7">
    <location>
        <begin position="30"/>
        <end position="355"/>
    </location>
</feature>
<dbReference type="RefSeq" id="WP_128913561.1">
    <property type="nucleotide sequence ID" value="NZ_RDSM01000002.1"/>
</dbReference>
<protein>
    <submittedName>
        <fullName evidence="8">Endo-1,4-beta-xylanase D</fullName>
    </submittedName>
</protein>
<evidence type="ECO:0000313" key="8">
    <source>
        <dbReference type="EMBL" id="RXH56018.1"/>
    </source>
</evidence>
<keyword evidence="8" id="KW-0624">Polysaccharide degradation</keyword>
<keyword evidence="4 6" id="KW-0326">Glycosidase</keyword>
<dbReference type="Pfam" id="PF04616">
    <property type="entry name" value="Glyco_hydro_43"/>
    <property type="match status" value="1"/>
</dbReference>
<dbReference type="InterPro" id="IPR006710">
    <property type="entry name" value="Glyco_hydro_43"/>
</dbReference>
<proteinExistence type="inferred from homology"/>
<reference evidence="8 9" key="1">
    <citation type="submission" date="2018-11" db="EMBL/GenBank/DDBJ databases">
        <authorList>
            <person name="Mardanov A.V."/>
            <person name="Ravin N.V."/>
            <person name="Dedysh S.N."/>
        </authorList>
    </citation>
    <scope>NUCLEOTIDE SEQUENCE [LARGE SCALE GENOMIC DNA]</scope>
    <source>
        <strain evidence="8 9">AF10</strain>
    </source>
</reference>
<keyword evidence="9" id="KW-1185">Reference proteome</keyword>
<dbReference type="GO" id="GO:0045493">
    <property type="term" value="P:xylan catabolic process"/>
    <property type="evidence" value="ECO:0007669"/>
    <property type="project" value="UniProtKB-KW"/>
</dbReference>
<reference evidence="9" key="2">
    <citation type="submission" date="2019-02" db="EMBL/GenBank/DDBJ databases">
        <title>Granulicella sibirica sp. nov., a psychrotolerant acidobacterium isolated from an organic soil layer in forested tundra, West Siberia.</title>
        <authorList>
            <person name="Oshkin I.Y."/>
            <person name="Kulichevskaya I.S."/>
            <person name="Rijpstra W.I.C."/>
            <person name="Sinninghe Damste J.S."/>
            <person name="Rakitin A.L."/>
            <person name="Ravin N.V."/>
            <person name="Dedysh S.N."/>
        </authorList>
    </citation>
    <scope>NUCLEOTIDE SEQUENCE [LARGE SCALE GENOMIC DNA]</scope>
    <source>
        <strain evidence="9">AF10</strain>
    </source>
</reference>
<name>A0A4Q0T212_9BACT</name>
<keyword evidence="8" id="KW-0119">Carbohydrate metabolism</keyword>
<dbReference type="SUPFAM" id="SSF75005">
    <property type="entry name" value="Arabinanase/levansucrase/invertase"/>
    <property type="match status" value="1"/>
</dbReference>
<evidence type="ECO:0000256" key="3">
    <source>
        <dbReference type="ARBA" id="ARBA00022801"/>
    </source>
</evidence>
<keyword evidence="3 6" id="KW-0378">Hydrolase</keyword>
<evidence type="ECO:0000256" key="1">
    <source>
        <dbReference type="ARBA" id="ARBA00004834"/>
    </source>
</evidence>
<sequence length="355" mass="39180">MDKFFAAPLRSLLLLAAVVGALPSFRAAAQDAASMELPSMPLHDPFILAYAPTKTYYLYTSNVPTLTETKRVGTMVYTSKDLKHWTKPKVVFAVPEGFWAEKGGWAPEVHAYHGKFYLLTTLHNDTKTIAQETPLGHATYMRGTIIAVADSPEGPFSPVKTDGPIAPDNFMTLDGTLFVDYSGKPWMVYAHEWLQVIDGTIEAVPLKADLSGSDGKPVSLFKASDAPWINEEAMPTAKGATYVTDGPELYRSKDGHLLMLWSSYEHQTDGISGSHYVQTQARSVSGELKGPWVQGEPLVKQDSGHGMLFTSFDGKLMMVLHRPFRQARGKLYEMHDAGDHLEVVRERTDLDGDGQ</sequence>
<comment type="pathway">
    <text evidence="1">Glycan metabolism; L-arabinan degradation.</text>
</comment>
<keyword evidence="8" id="KW-0858">Xylan degradation</keyword>
<evidence type="ECO:0000256" key="7">
    <source>
        <dbReference type="SAM" id="SignalP"/>
    </source>
</evidence>
<dbReference type="Gene3D" id="2.115.10.20">
    <property type="entry name" value="Glycosyl hydrolase domain, family 43"/>
    <property type="match status" value="1"/>
</dbReference>
<accession>A0A4Q0T212</accession>
<dbReference type="InterPro" id="IPR050727">
    <property type="entry name" value="GH43_arabinanases"/>
</dbReference>
<organism evidence="8 9">
    <name type="scientific">Granulicella sibirica</name>
    <dbReference type="NCBI Taxonomy" id="2479048"/>
    <lineage>
        <taxon>Bacteria</taxon>
        <taxon>Pseudomonadati</taxon>
        <taxon>Acidobacteriota</taxon>
        <taxon>Terriglobia</taxon>
        <taxon>Terriglobales</taxon>
        <taxon>Acidobacteriaceae</taxon>
        <taxon>Granulicella</taxon>
    </lineage>
</organism>
<keyword evidence="7" id="KW-0732">Signal</keyword>
<dbReference type="AlphaFoldDB" id="A0A4Q0T212"/>
<comment type="caution">
    <text evidence="8">The sequence shown here is derived from an EMBL/GenBank/DDBJ whole genome shotgun (WGS) entry which is preliminary data.</text>
</comment>
<dbReference type="OrthoDB" id="9763933at2"/>
<comment type="similarity">
    <text evidence="2 6">Belongs to the glycosyl hydrolase 43 family.</text>
</comment>
<feature type="site" description="Important for catalytic activity, responsible for pKa modulation of the active site Glu and correct orientation of both the proton donor and substrate" evidence="5">
    <location>
        <position position="174"/>
    </location>
</feature>
<dbReference type="PANTHER" id="PTHR43301:SF3">
    <property type="entry name" value="ARABINAN ENDO-1,5-ALPHA-L-ARABINOSIDASE A-RELATED"/>
    <property type="match status" value="1"/>
</dbReference>
<evidence type="ECO:0000256" key="2">
    <source>
        <dbReference type="ARBA" id="ARBA00009865"/>
    </source>
</evidence>